<dbReference type="InterPro" id="IPR001752">
    <property type="entry name" value="Kinesin_motor_dom"/>
</dbReference>
<dbReference type="AlphaFoldDB" id="A0A9P3HAX7"/>
<dbReference type="PANTHER" id="PTHR47968">
    <property type="entry name" value="CENTROMERE PROTEIN E"/>
    <property type="match status" value="1"/>
</dbReference>
<evidence type="ECO:0000313" key="14">
    <source>
        <dbReference type="Proteomes" id="UP000827284"/>
    </source>
</evidence>
<dbReference type="GO" id="GO:0090307">
    <property type="term" value="P:mitotic spindle assembly"/>
    <property type="evidence" value="ECO:0007669"/>
    <property type="project" value="UniProtKB-ARBA"/>
</dbReference>
<reference evidence="13" key="2">
    <citation type="journal article" date="2022" name="Microbiol. Resour. Announc.">
        <title>Whole-Genome Sequence of Entomortierella parvispora E1425, a Mucoromycotan Fungus Associated with Burkholderiaceae-Related Endosymbiotic Bacteria.</title>
        <authorList>
            <person name="Herlambang A."/>
            <person name="Guo Y."/>
            <person name="Takashima Y."/>
            <person name="Narisawa K."/>
            <person name="Ohta H."/>
            <person name="Nishizawa T."/>
        </authorList>
    </citation>
    <scope>NUCLEOTIDE SEQUENCE</scope>
    <source>
        <strain evidence="13">E1425</strain>
    </source>
</reference>
<dbReference type="InterPro" id="IPR027640">
    <property type="entry name" value="Kinesin-like_fam"/>
</dbReference>
<keyword evidence="14" id="KW-1185">Reference proteome</keyword>
<dbReference type="Proteomes" id="UP000827284">
    <property type="component" value="Unassembled WGS sequence"/>
</dbReference>
<dbReference type="GO" id="GO:0010970">
    <property type="term" value="P:transport along microtubule"/>
    <property type="evidence" value="ECO:0007669"/>
    <property type="project" value="UniProtKB-ARBA"/>
</dbReference>
<dbReference type="PROSITE" id="PS50067">
    <property type="entry name" value="KINESIN_MOTOR_2"/>
    <property type="match status" value="1"/>
</dbReference>
<dbReference type="GO" id="GO:0008017">
    <property type="term" value="F:microtubule binding"/>
    <property type="evidence" value="ECO:0007669"/>
    <property type="project" value="InterPro"/>
</dbReference>
<name>A0A9P3HAX7_9FUNG</name>
<dbReference type="PROSITE" id="PS00411">
    <property type="entry name" value="KINESIN_MOTOR_1"/>
    <property type="match status" value="1"/>
</dbReference>
<evidence type="ECO:0000256" key="10">
    <source>
        <dbReference type="RuleBase" id="RU000394"/>
    </source>
</evidence>
<evidence type="ECO:0000256" key="5">
    <source>
        <dbReference type="ARBA" id="ARBA00022840"/>
    </source>
</evidence>
<feature type="compositionally biased region" description="Polar residues" evidence="11">
    <location>
        <begin position="767"/>
        <end position="780"/>
    </location>
</feature>
<feature type="region of interest" description="Disordered" evidence="11">
    <location>
        <begin position="696"/>
        <end position="938"/>
    </location>
</feature>
<dbReference type="SUPFAM" id="SSF52540">
    <property type="entry name" value="P-loop containing nucleoside triphosphate hydrolases"/>
    <property type="match status" value="1"/>
</dbReference>
<keyword evidence="5 9" id="KW-0067">ATP-binding</keyword>
<evidence type="ECO:0000256" key="8">
    <source>
        <dbReference type="ARBA" id="ARBA00023212"/>
    </source>
</evidence>
<sequence length="938" mass="103197">MASALAAPIPCTELPNPFRVGDSDSPKMTKKHETTPWPSESAILVAVRVRPFSAEEESRLPPAPTSKFNFSADASLSTSEQDSNTNKGTTTKIRKVVDALDDRVLIFDPPDPESLSKFQRSLLPVQAYRKFKDMRFAFDRVFNEDAQQEEVFESTTRHLIDGVLDGYNGTLFAYGATGCGKTHTISGTPEKPGIIFLTMQELYERMKEREDEKTVEISVSYLEVYNETIRDLLVTPDPTAKPTSLHMREDSAKKIIISGLSEHHPAGIDELMELVFKGNEQRTVSPTEANAASSRSHAVLQINVCQRSKTADVSEDFTMATLSLIDLAGSERASVTKNQGRRLTEGANINKSLLSLGNCINALCENRAKAHIPYRDSKLTRLLKFSLGGNCKTVMIACVSPSSQHYEETQNTLKYANRAKNIKTKVSKNTLNIDRHVSEYVQVIYELRQEVAELKSKLRGQGKTATIHAMAPQNPNIAARKASDTMQRKKPVESKHEQLQDQLLIASEELKALHRWRKLFGEPPKSLDLQLKSPETSLNDVTVVDRLINDLGEWTELLTKQLQEQGKPVISSPMISSKTSAYRPSPATPNVSRTTPHPEKAAARKLSLQPRIPVLRKIPLSPKRQSGVSVAWPASPEVQRISGSPRKTTRPSGIIFSPSKMKKRGVLKNPQRVTIPTKRRVTFSLDVIMKDEQRNAFAIPDVPRPSPAISAPSPKQQQGQLAGARINSISFGGGPMRGVNPAGEGSKGPIRWEPLGKSGPSRHVRSASDSPPSITKNSLLNEPGPPQSGSGNSSTSTSGPSMQPTSRMQQHLGSRRLSMGAPRRSIGFGGGPMRGIDSNGDGGKGPIKWETLENKSTFTPQFDMTPLPPIPPSAPQPPLALPPLIVDFPTSQKHDREEDDQPPSPKRSKESMDNILITEQQDFEPIFYTSESTMVQGQ</sequence>
<feature type="compositionally biased region" description="Pro residues" evidence="11">
    <location>
        <begin position="866"/>
        <end position="881"/>
    </location>
</feature>
<keyword evidence="7 9" id="KW-0505">Motor protein</keyword>
<dbReference type="GO" id="GO:0061673">
    <property type="term" value="C:mitotic spindle astral microtubule"/>
    <property type="evidence" value="ECO:0007669"/>
    <property type="project" value="UniProtKB-ARBA"/>
</dbReference>
<feature type="compositionally biased region" description="Low complexity" evidence="11">
    <location>
        <begin position="787"/>
        <end position="806"/>
    </location>
</feature>
<evidence type="ECO:0000256" key="3">
    <source>
        <dbReference type="ARBA" id="ARBA00022701"/>
    </source>
</evidence>
<dbReference type="Pfam" id="PF00225">
    <property type="entry name" value="Kinesin"/>
    <property type="match status" value="1"/>
</dbReference>
<feature type="region of interest" description="Disordered" evidence="11">
    <location>
        <begin position="1"/>
        <end position="36"/>
    </location>
</feature>
<evidence type="ECO:0000256" key="11">
    <source>
        <dbReference type="SAM" id="MobiDB-lite"/>
    </source>
</evidence>
<feature type="binding site" evidence="9">
    <location>
        <begin position="175"/>
        <end position="182"/>
    </location>
    <ligand>
        <name>ATP</name>
        <dbReference type="ChEBI" id="CHEBI:30616"/>
    </ligand>
</feature>
<keyword evidence="2" id="KW-0963">Cytoplasm</keyword>
<dbReference type="InterPro" id="IPR027417">
    <property type="entry name" value="P-loop_NTPase"/>
</dbReference>
<dbReference type="GO" id="GO:0005634">
    <property type="term" value="C:nucleus"/>
    <property type="evidence" value="ECO:0007669"/>
    <property type="project" value="UniProtKB-ARBA"/>
</dbReference>
<dbReference type="Gene3D" id="3.40.850.10">
    <property type="entry name" value="Kinesin motor domain"/>
    <property type="match status" value="1"/>
</dbReference>
<organism evidence="13 14">
    <name type="scientific">Entomortierella parvispora</name>
    <dbReference type="NCBI Taxonomy" id="205924"/>
    <lineage>
        <taxon>Eukaryota</taxon>
        <taxon>Fungi</taxon>
        <taxon>Fungi incertae sedis</taxon>
        <taxon>Mucoromycota</taxon>
        <taxon>Mortierellomycotina</taxon>
        <taxon>Mortierellomycetes</taxon>
        <taxon>Mortierellales</taxon>
        <taxon>Mortierellaceae</taxon>
        <taxon>Entomortierella</taxon>
    </lineage>
</organism>
<evidence type="ECO:0000256" key="7">
    <source>
        <dbReference type="ARBA" id="ARBA00023175"/>
    </source>
</evidence>
<evidence type="ECO:0000256" key="2">
    <source>
        <dbReference type="ARBA" id="ARBA00022490"/>
    </source>
</evidence>
<dbReference type="GO" id="GO:0005524">
    <property type="term" value="F:ATP binding"/>
    <property type="evidence" value="ECO:0007669"/>
    <property type="project" value="UniProtKB-UniRule"/>
</dbReference>
<evidence type="ECO:0000259" key="12">
    <source>
        <dbReference type="PROSITE" id="PS50067"/>
    </source>
</evidence>
<comment type="subcellular location">
    <subcellularLocation>
        <location evidence="1">Cytoplasm</location>
        <location evidence="1">Cytoskeleton</location>
    </subcellularLocation>
</comment>
<dbReference type="GO" id="GO:0035371">
    <property type="term" value="C:microtubule plus-end"/>
    <property type="evidence" value="ECO:0007669"/>
    <property type="project" value="UniProtKB-ARBA"/>
</dbReference>
<dbReference type="EMBL" id="BQFW01000007">
    <property type="protein sequence ID" value="GJJ73038.1"/>
    <property type="molecule type" value="Genomic_DNA"/>
</dbReference>
<dbReference type="GO" id="GO:0051656">
    <property type="term" value="P:establishment of organelle localization"/>
    <property type="evidence" value="ECO:0007669"/>
    <property type="project" value="UniProtKB-ARBA"/>
</dbReference>
<dbReference type="GO" id="GO:0070462">
    <property type="term" value="P:plus-end specific microtubule depolymerization"/>
    <property type="evidence" value="ECO:0007669"/>
    <property type="project" value="UniProtKB-ARBA"/>
</dbReference>
<dbReference type="CDD" id="cd01370">
    <property type="entry name" value="KISc_KIP3_like"/>
    <property type="match status" value="1"/>
</dbReference>
<protein>
    <recommendedName>
        <fullName evidence="10">Kinesin-like protein</fullName>
    </recommendedName>
</protein>
<reference evidence="13" key="1">
    <citation type="submission" date="2021-11" db="EMBL/GenBank/DDBJ databases">
        <authorList>
            <person name="Herlambang A."/>
            <person name="Guo Y."/>
            <person name="Takashima Y."/>
            <person name="Nishizawa T."/>
        </authorList>
    </citation>
    <scope>NUCLEOTIDE SEQUENCE</scope>
    <source>
        <strain evidence="13">E1425</strain>
    </source>
</reference>
<feature type="domain" description="Kinesin motor" evidence="12">
    <location>
        <begin position="42"/>
        <end position="422"/>
    </location>
</feature>
<dbReference type="InterPro" id="IPR019821">
    <property type="entry name" value="Kinesin_motor_CS"/>
</dbReference>
<dbReference type="PRINTS" id="PR00380">
    <property type="entry name" value="KINESINHEAVY"/>
</dbReference>
<gene>
    <name evidence="13" type="ORF">EMPS_05396</name>
</gene>
<evidence type="ECO:0000256" key="4">
    <source>
        <dbReference type="ARBA" id="ARBA00022741"/>
    </source>
</evidence>
<comment type="similarity">
    <text evidence="9 10">Belongs to the TRAFAC class myosin-kinesin ATPase superfamily. Kinesin family.</text>
</comment>
<evidence type="ECO:0000256" key="9">
    <source>
        <dbReference type="PROSITE-ProRule" id="PRU00283"/>
    </source>
</evidence>
<feature type="compositionally biased region" description="Polar residues" evidence="11">
    <location>
        <begin position="929"/>
        <end position="938"/>
    </location>
</feature>
<dbReference type="InterPro" id="IPR036961">
    <property type="entry name" value="Kinesin_motor_dom_sf"/>
</dbReference>
<keyword evidence="4 9" id="KW-0547">Nucleotide-binding</keyword>
<keyword evidence="3 10" id="KW-0493">Microtubule</keyword>
<dbReference type="GO" id="GO:0033047">
    <property type="term" value="P:regulation of mitotic sister chromatid segregation"/>
    <property type="evidence" value="ECO:0007669"/>
    <property type="project" value="UniProtKB-ARBA"/>
</dbReference>
<evidence type="ECO:0000256" key="1">
    <source>
        <dbReference type="ARBA" id="ARBA00004245"/>
    </source>
</evidence>
<evidence type="ECO:0000256" key="6">
    <source>
        <dbReference type="ARBA" id="ARBA00023054"/>
    </source>
</evidence>
<dbReference type="FunFam" id="3.40.850.10:FF:000090">
    <property type="entry name" value="Kinesin-like protein"/>
    <property type="match status" value="1"/>
</dbReference>
<keyword evidence="6" id="KW-0175">Coiled coil</keyword>
<feature type="compositionally biased region" description="Basic and acidic residues" evidence="11">
    <location>
        <begin position="21"/>
        <end position="34"/>
    </location>
</feature>
<dbReference type="GO" id="GO:0008574">
    <property type="term" value="F:plus-end-directed microtubule motor activity"/>
    <property type="evidence" value="ECO:0007669"/>
    <property type="project" value="UniProtKB-ARBA"/>
</dbReference>
<keyword evidence="8" id="KW-0206">Cytoskeleton</keyword>
<accession>A0A9P3HAX7</accession>
<feature type="region of interest" description="Disordered" evidence="11">
    <location>
        <begin position="571"/>
        <end position="597"/>
    </location>
</feature>
<dbReference type="SMART" id="SM00129">
    <property type="entry name" value="KISc"/>
    <property type="match status" value="1"/>
</dbReference>
<comment type="caution">
    <text evidence="13">The sequence shown here is derived from an EMBL/GenBank/DDBJ whole genome shotgun (WGS) entry which is preliminary data.</text>
</comment>
<dbReference type="OrthoDB" id="3176171at2759"/>
<proteinExistence type="inferred from homology"/>
<feature type="compositionally biased region" description="Polar residues" evidence="11">
    <location>
        <begin position="573"/>
        <end position="595"/>
    </location>
</feature>
<evidence type="ECO:0000313" key="13">
    <source>
        <dbReference type="EMBL" id="GJJ73038.1"/>
    </source>
</evidence>
<dbReference type="PANTHER" id="PTHR47968:SF13">
    <property type="entry name" value="KINESIN-LIKE PROTEIN KIF19 ISOFORM X1"/>
    <property type="match status" value="1"/>
</dbReference>